<dbReference type="Proteomes" id="UP001610818">
    <property type="component" value="Unassembled WGS sequence"/>
</dbReference>
<evidence type="ECO:0000313" key="3">
    <source>
        <dbReference type="Proteomes" id="UP001610818"/>
    </source>
</evidence>
<feature type="compositionally biased region" description="Low complexity" evidence="1">
    <location>
        <begin position="44"/>
        <end position="61"/>
    </location>
</feature>
<name>A0ABW7R5E1_9ACTN</name>
<feature type="region of interest" description="Disordered" evidence="1">
    <location>
        <begin position="44"/>
        <end position="93"/>
    </location>
</feature>
<keyword evidence="3" id="KW-1185">Reference proteome</keyword>
<accession>A0ABW7R5E1</accession>
<dbReference type="EMBL" id="JBIRGQ010000017">
    <property type="protein sequence ID" value="MFH8551914.1"/>
    <property type="molecule type" value="Genomic_DNA"/>
</dbReference>
<sequence>MVHVAKYQRADGTKVRAHSRWAAGARQEMTILAVVALVIVGAGSTTSSGSGNSGDSGDPAPRQTAGYPVRFPDQEKPKRPSLTVSYPIRFDTH</sequence>
<organism evidence="2 3">
    <name type="scientific">Streptomyces longisporoflavus</name>
    <dbReference type="NCBI Taxonomy" id="28044"/>
    <lineage>
        <taxon>Bacteria</taxon>
        <taxon>Bacillati</taxon>
        <taxon>Actinomycetota</taxon>
        <taxon>Actinomycetes</taxon>
        <taxon>Kitasatosporales</taxon>
        <taxon>Streptomycetaceae</taxon>
        <taxon>Streptomyces</taxon>
    </lineage>
</organism>
<evidence type="ECO:0000313" key="2">
    <source>
        <dbReference type="EMBL" id="MFH8551914.1"/>
    </source>
</evidence>
<evidence type="ECO:0000256" key="1">
    <source>
        <dbReference type="SAM" id="MobiDB-lite"/>
    </source>
</evidence>
<protein>
    <submittedName>
        <fullName evidence="2">Uncharacterized protein</fullName>
    </submittedName>
</protein>
<proteinExistence type="predicted"/>
<dbReference type="RefSeq" id="WP_397719033.1">
    <property type="nucleotide sequence ID" value="NZ_JBIRGN010000017.1"/>
</dbReference>
<comment type="caution">
    <text evidence="2">The sequence shown here is derived from an EMBL/GenBank/DDBJ whole genome shotgun (WGS) entry which is preliminary data.</text>
</comment>
<reference evidence="2 3" key="1">
    <citation type="submission" date="2024-10" db="EMBL/GenBank/DDBJ databases">
        <title>The Natural Products Discovery Center: Release of the First 8490 Sequenced Strains for Exploring Actinobacteria Biosynthetic Diversity.</title>
        <authorList>
            <person name="Kalkreuter E."/>
            <person name="Kautsar S.A."/>
            <person name="Yang D."/>
            <person name="Bader C.D."/>
            <person name="Teijaro C.N."/>
            <person name="Fluegel L."/>
            <person name="Davis C.M."/>
            <person name="Simpson J.R."/>
            <person name="Lauterbach L."/>
            <person name="Steele A.D."/>
            <person name="Gui C."/>
            <person name="Meng S."/>
            <person name="Li G."/>
            <person name="Viehrig K."/>
            <person name="Ye F."/>
            <person name="Su P."/>
            <person name="Kiefer A.F."/>
            <person name="Nichols A."/>
            <person name="Cepeda A.J."/>
            <person name="Yan W."/>
            <person name="Fan B."/>
            <person name="Jiang Y."/>
            <person name="Adhikari A."/>
            <person name="Zheng C.-J."/>
            <person name="Schuster L."/>
            <person name="Cowan T.M."/>
            <person name="Smanski M.J."/>
            <person name="Chevrette M.G."/>
            <person name="De Carvalho L.P.S."/>
            <person name="Shen B."/>
        </authorList>
    </citation>
    <scope>NUCLEOTIDE SEQUENCE [LARGE SCALE GENOMIC DNA]</scope>
    <source>
        <strain evidence="2 3">NPDC017990</strain>
    </source>
</reference>
<gene>
    <name evidence="2" type="ORF">ACH4F9_43765</name>
</gene>